<organism evidence="1 2">
    <name type="scientific">Xenopus laevis</name>
    <name type="common">African clawed frog</name>
    <dbReference type="NCBI Taxonomy" id="8355"/>
    <lineage>
        <taxon>Eukaryota</taxon>
        <taxon>Metazoa</taxon>
        <taxon>Chordata</taxon>
        <taxon>Craniata</taxon>
        <taxon>Vertebrata</taxon>
        <taxon>Euteleostomi</taxon>
        <taxon>Amphibia</taxon>
        <taxon>Batrachia</taxon>
        <taxon>Anura</taxon>
        <taxon>Pipoidea</taxon>
        <taxon>Pipidae</taxon>
        <taxon>Xenopodinae</taxon>
        <taxon>Xenopus</taxon>
        <taxon>Xenopus</taxon>
    </lineage>
</organism>
<gene>
    <name evidence="1" type="ORF">XELAEV_18047604mg</name>
</gene>
<dbReference type="EMBL" id="CM004483">
    <property type="protein sequence ID" value="OCT61575.1"/>
    <property type="molecule type" value="Genomic_DNA"/>
</dbReference>
<protein>
    <submittedName>
        <fullName evidence="1">Uncharacterized protein</fullName>
    </submittedName>
</protein>
<proteinExistence type="predicted"/>
<evidence type="ECO:0000313" key="2">
    <source>
        <dbReference type="Proteomes" id="UP000694892"/>
    </source>
</evidence>
<dbReference type="AlphaFoldDB" id="A0A974BW45"/>
<name>A0A974BW45_XENLA</name>
<sequence length="68" mass="7494">MSFFHVYISHTACCIQLPPIYTLHFTCERDIGISVLSAGNVHTNYSACESGQVAPFLKINFCLLGLPC</sequence>
<reference evidence="2" key="1">
    <citation type="journal article" date="2016" name="Nature">
        <title>Genome evolution in the allotetraploid frog Xenopus laevis.</title>
        <authorList>
            <person name="Session A.M."/>
            <person name="Uno Y."/>
            <person name="Kwon T."/>
            <person name="Chapman J.A."/>
            <person name="Toyoda A."/>
            <person name="Takahashi S."/>
            <person name="Fukui A."/>
            <person name="Hikosaka A."/>
            <person name="Suzuki A."/>
            <person name="Kondo M."/>
            <person name="van Heeringen S.J."/>
            <person name="Quigley I."/>
            <person name="Heinz S."/>
            <person name="Ogino H."/>
            <person name="Ochi H."/>
            <person name="Hellsten U."/>
            <person name="Lyons J.B."/>
            <person name="Simakov O."/>
            <person name="Putnam N."/>
            <person name="Stites J."/>
            <person name="Kuroki Y."/>
            <person name="Tanaka T."/>
            <person name="Michiue T."/>
            <person name="Watanabe M."/>
            <person name="Bogdanovic O."/>
            <person name="Lister R."/>
            <person name="Georgiou G."/>
            <person name="Paranjpe S.S."/>
            <person name="van Kruijsbergen I."/>
            <person name="Shu S."/>
            <person name="Carlson J."/>
            <person name="Kinoshita T."/>
            <person name="Ohta Y."/>
            <person name="Mawaribuchi S."/>
            <person name="Jenkins J."/>
            <person name="Grimwood J."/>
            <person name="Schmutz J."/>
            <person name="Mitros T."/>
            <person name="Mozaffari S.V."/>
            <person name="Suzuki Y."/>
            <person name="Haramoto Y."/>
            <person name="Yamamoto T.S."/>
            <person name="Takagi C."/>
            <person name="Heald R."/>
            <person name="Miller K."/>
            <person name="Haudenschild C."/>
            <person name="Kitzman J."/>
            <person name="Nakayama T."/>
            <person name="Izutsu Y."/>
            <person name="Robert J."/>
            <person name="Fortriede J."/>
            <person name="Burns K."/>
            <person name="Lotay V."/>
            <person name="Karimi K."/>
            <person name="Yasuoka Y."/>
            <person name="Dichmann D.S."/>
            <person name="Flajnik M.F."/>
            <person name="Houston D.W."/>
            <person name="Shendure J."/>
            <person name="DuPasquier L."/>
            <person name="Vize P.D."/>
            <person name="Zorn A.M."/>
            <person name="Ito M."/>
            <person name="Marcotte E.M."/>
            <person name="Wallingford J.B."/>
            <person name="Ito Y."/>
            <person name="Asashima M."/>
            <person name="Ueno N."/>
            <person name="Matsuda Y."/>
            <person name="Veenstra G.J."/>
            <person name="Fujiyama A."/>
            <person name="Harland R.M."/>
            <person name="Taira M."/>
            <person name="Rokhsar D.S."/>
        </authorList>
    </citation>
    <scope>NUCLEOTIDE SEQUENCE [LARGE SCALE GENOMIC DNA]</scope>
    <source>
        <strain evidence="2">J</strain>
    </source>
</reference>
<accession>A0A974BW45</accession>
<dbReference type="Proteomes" id="UP000694892">
    <property type="component" value="Chromosome 9_10S"/>
</dbReference>
<evidence type="ECO:0000313" key="1">
    <source>
        <dbReference type="EMBL" id="OCT61575.1"/>
    </source>
</evidence>